<dbReference type="InterPro" id="IPR036259">
    <property type="entry name" value="MFS_trans_sf"/>
</dbReference>
<evidence type="ECO:0000256" key="6">
    <source>
        <dbReference type="SAM" id="Phobius"/>
    </source>
</evidence>
<evidence type="ECO:0000313" key="8">
    <source>
        <dbReference type="EMBL" id="PMD67894.1"/>
    </source>
</evidence>
<feature type="transmembrane region" description="Helical" evidence="6">
    <location>
        <begin position="288"/>
        <end position="311"/>
    </location>
</feature>
<feature type="transmembrane region" description="Helical" evidence="6">
    <location>
        <begin position="36"/>
        <end position="57"/>
    </location>
</feature>
<feature type="transmembrane region" description="Helical" evidence="6">
    <location>
        <begin position="200"/>
        <end position="221"/>
    </location>
</feature>
<dbReference type="OrthoDB" id="9787026at2"/>
<dbReference type="SUPFAM" id="SSF103473">
    <property type="entry name" value="MFS general substrate transporter"/>
    <property type="match status" value="1"/>
</dbReference>
<reference evidence="8 9" key="1">
    <citation type="submission" date="2017-05" db="EMBL/GenBank/DDBJ databases">
        <title>Lactobacillus nurukis nov., sp. nov., isolated from nuruk.</title>
        <authorList>
            <person name="Kim S.-J."/>
        </authorList>
    </citation>
    <scope>NUCLEOTIDE SEQUENCE [LARGE SCALE GENOMIC DNA]</scope>
    <source>
        <strain evidence="8 9">SYF10-1a</strain>
    </source>
</reference>
<dbReference type="EMBL" id="NIPR01000063">
    <property type="protein sequence ID" value="PMD67894.1"/>
    <property type="molecule type" value="Genomic_DNA"/>
</dbReference>
<feature type="transmembrane region" description="Helical" evidence="6">
    <location>
        <begin position="124"/>
        <end position="145"/>
    </location>
</feature>
<comment type="subcellular location">
    <subcellularLocation>
        <location evidence="1">Cell membrane</location>
        <topology evidence="1">Multi-pass membrane protein</topology>
    </subcellularLocation>
</comment>
<keyword evidence="5 6" id="KW-0472">Membrane</keyword>
<evidence type="ECO:0000256" key="4">
    <source>
        <dbReference type="ARBA" id="ARBA00022989"/>
    </source>
</evidence>
<evidence type="ECO:0000313" key="9">
    <source>
        <dbReference type="Proteomes" id="UP000235649"/>
    </source>
</evidence>
<feature type="domain" description="Major facilitator superfamily (MFS) profile" evidence="7">
    <location>
        <begin position="1"/>
        <end position="379"/>
    </location>
</feature>
<keyword evidence="2" id="KW-0813">Transport</keyword>
<feature type="transmembrane region" description="Helical" evidence="6">
    <location>
        <begin position="64"/>
        <end position="83"/>
    </location>
</feature>
<evidence type="ECO:0000256" key="3">
    <source>
        <dbReference type="ARBA" id="ARBA00022692"/>
    </source>
</evidence>
<keyword evidence="9" id="KW-1185">Reference proteome</keyword>
<accession>A0A2N7ARB8</accession>
<feature type="transmembrane region" description="Helical" evidence="6">
    <location>
        <begin position="151"/>
        <end position="168"/>
    </location>
</feature>
<gene>
    <name evidence="8" type="ORF">CBP76_12250</name>
</gene>
<dbReference type="GO" id="GO:0022857">
    <property type="term" value="F:transmembrane transporter activity"/>
    <property type="evidence" value="ECO:0007669"/>
    <property type="project" value="InterPro"/>
</dbReference>
<organism evidence="8 9">
    <name type="scientific">Companilactobacillus nuruki</name>
    <dbReference type="NCBI Taxonomy" id="1993540"/>
    <lineage>
        <taxon>Bacteria</taxon>
        <taxon>Bacillati</taxon>
        <taxon>Bacillota</taxon>
        <taxon>Bacilli</taxon>
        <taxon>Lactobacillales</taxon>
        <taxon>Lactobacillaceae</taxon>
        <taxon>Companilactobacillus</taxon>
    </lineage>
</organism>
<feature type="transmembrane region" description="Helical" evidence="6">
    <location>
        <begin position="331"/>
        <end position="351"/>
    </location>
</feature>
<evidence type="ECO:0000256" key="2">
    <source>
        <dbReference type="ARBA" id="ARBA00022448"/>
    </source>
</evidence>
<proteinExistence type="predicted"/>
<keyword evidence="4 6" id="KW-1133">Transmembrane helix</keyword>
<dbReference type="PROSITE" id="PS50850">
    <property type="entry name" value="MFS"/>
    <property type="match status" value="1"/>
</dbReference>
<feature type="transmembrane region" description="Helical" evidence="6">
    <location>
        <begin position="357"/>
        <end position="376"/>
    </location>
</feature>
<keyword evidence="3 6" id="KW-0812">Transmembrane</keyword>
<dbReference type="GO" id="GO:0005886">
    <property type="term" value="C:plasma membrane"/>
    <property type="evidence" value="ECO:0007669"/>
    <property type="project" value="UniProtKB-SubCell"/>
</dbReference>
<feature type="transmembrane region" description="Helical" evidence="6">
    <location>
        <begin position="266"/>
        <end position="282"/>
    </location>
</feature>
<sequence length="381" mass="42276">MIIGTAWLFDAADVALLSFIMPLLKKEWFLTDGQIGLVSSITTVGMMIGAILFGYLADKFGKKNIIIITLLLFSISNLVLALTQNLPQFLLVRFLTGIGLGGELPVATTIIADSFSGHRRSRMLILVDSFWAIGWIVASLLAFLFMPLYGWRPTVIITSVMALYTLVIRRHLPEQTNIKNEKLNLRVAMNQIWSKDFRRATLCLSILWFVIMFAYYGMFLWLPSVLIKRGFSIVHSFGYTLIMSFAQLPGYFLAAYLMGKISRKKVLAIYLVGTIIGAFLFGTAQSVWLVVLSSCLLSFFTLGAWGIMIALTPTQYPLEIRGVGIGFTQSIGRIGATIGPYLIGLSLGLGINVTTIFSYFVVSLIIGILVLVFGMVDRDQK</sequence>
<feature type="transmembrane region" description="Helical" evidence="6">
    <location>
        <begin position="233"/>
        <end position="254"/>
    </location>
</feature>
<dbReference type="CDD" id="cd17316">
    <property type="entry name" value="MFS_SV2_like"/>
    <property type="match status" value="1"/>
</dbReference>
<dbReference type="PANTHER" id="PTHR23511:SF5">
    <property type="entry name" value="MAJOR FACILITATOR-TYPE TRANSPORTER HXNZ-RELATED"/>
    <property type="match status" value="1"/>
</dbReference>
<name>A0A2N7ARB8_9LACO</name>
<dbReference type="Proteomes" id="UP000235649">
    <property type="component" value="Unassembled WGS sequence"/>
</dbReference>
<dbReference type="Pfam" id="PF07690">
    <property type="entry name" value="MFS_1"/>
    <property type="match status" value="2"/>
</dbReference>
<evidence type="ECO:0000259" key="7">
    <source>
        <dbReference type="PROSITE" id="PS50850"/>
    </source>
</evidence>
<feature type="transmembrane region" description="Helical" evidence="6">
    <location>
        <begin position="89"/>
        <end position="112"/>
    </location>
</feature>
<protein>
    <submittedName>
        <fullName evidence="8">MFS transporter</fullName>
    </submittedName>
</protein>
<evidence type="ECO:0000256" key="5">
    <source>
        <dbReference type="ARBA" id="ARBA00023136"/>
    </source>
</evidence>
<dbReference type="Gene3D" id="1.20.1250.20">
    <property type="entry name" value="MFS general substrate transporter like domains"/>
    <property type="match status" value="2"/>
</dbReference>
<dbReference type="InterPro" id="IPR011701">
    <property type="entry name" value="MFS"/>
</dbReference>
<evidence type="ECO:0000256" key="1">
    <source>
        <dbReference type="ARBA" id="ARBA00004651"/>
    </source>
</evidence>
<dbReference type="AlphaFoldDB" id="A0A2N7ARB8"/>
<dbReference type="InterPro" id="IPR020846">
    <property type="entry name" value="MFS_dom"/>
</dbReference>
<dbReference type="PANTHER" id="PTHR23511">
    <property type="entry name" value="SYNAPTIC VESICLE GLYCOPROTEIN 2"/>
    <property type="match status" value="1"/>
</dbReference>
<comment type="caution">
    <text evidence="8">The sequence shown here is derived from an EMBL/GenBank/DDBJ whole genome shotgun (WGS) entry which is preliminary data.</text>
</comment>